<accession>U9SLQ9</accession>
<organism evidence="2">
    <name type="scientific">Rhizophagus irregularis (strain DAOM 181602 / DAOM 197198 / MUCL 43194)</name>
    <name type="common">Arbuscular mycorrhizal fungus</name>
    <name type="synonym">Glomus intraradices</name>
    <dbReference type="NCBI Taxonomy" id="747089"/>
    <lineage>
        <taxon>Eukaryota</taxon>
        <taxon>Fungi</taxon>
        <taxon>Fungi incertae sedis</taxon>
        <taxon>Mucoromycota</taxon>
        <taxon>Glomeromycotina</taxon>
        <taxon>Glomeromycetes</taxon>
        <taxon>Glomerales</taxon>
        <taxon>Glomeraceae</taxon>
        <taxon>Rhizophagus</taxon>
    </lineage>
</organism>
<sequence length="398" mass="46103">MNMSDTKKFIKVIRKEPVGDDIPIRIKLKITDKLSEIREQLQIDSTILMDDTLFFSDRDSNNIMRKRETEVYLEDIIIDDTIYLKTCDPSPDYFKGTLSLEYGRTLTPINSKIEIAEKKAFTIDEIELIRPDVTSNNEKIIGGSSTIATSGIPAANLNIEVGLNNDNSKSELKNLERKTSSLIGGETNFNKKKWVISLCDYKTWRCIEFQDPINIFELLNDNLRKDIYKVLGKKILYYDVISREQYLGYGEREILKLPLQGKICETINNKDADCCVFATVVDEDDKKNDFFNCQIYYPPQDEEVPRLIIHCYQKQKYQSKRKLKIGFMIIGYDVNFNSSDKLNDEIRVEVINNPKLDMSKIEELITLTGKKKYIVEKLTDPKYINVYSEKNYSPCVIA</sequence>
<dbReference type="eggNOG" id="ENOG502SXAI">
    <property type="taxonomic scope" value="Eukaryota"/>
</dbReference>
<gene>
    <name evidence="2" type="ORF">GLOINDRAFT_330498</name>
</gene>
<dbReference type="AlphaFoldDB" id="U9SLQ9"/>
<protein>
    <recommendedName>
        <fullName evidence="1">DUF7431 domain-containing protein</fullName>
    </recommendedName>
</protein>
<feature type="domain" description="DUF7431" evidence="1">
    <location>
        <begin position="235"/>
        <end position="355"/>
    </location>
</feature>
<dbReference type="Pfam" id="PF24209">
    <property type="entry name" value="DUF7431"/>
    <property type="match status" value="1"/>
</dbReference>
<reference evidence="2" key="1">
    <citation type="submission" date="2013-07" db="EMBL/GenBank/DDBJ databases">
        <title>The genome of an arbuscular mycorrhizal fungus provides insights into the evolution of the oldest plant symbiosis.</title>
        <authorList>
            <consortium name="DOE Joint Genome Institute"/>
            <person name="Tisserant E."/>
            <person name="Malbreil M."/>
            <person name="Kuo A."/>
            <person name="Kohler A."/>
            <person name="Symeonidi A."/>
            <person name="Balestrini R."/>
            <person name="Charron P."/>
            <person name="Duensing N."/>
            <person name="Frei-dit-Frey N."/>
            <person name="Gianinazzi-Pearson V."/>
            <person name="Gilbert B."/>
            <person name="Handa Y."/>
            <person name="Hijri M."/>
            <person name="Kaul R."/>
            <person name="Kawaguchi M."/>
            <person name="Krajinski F."/>
            <person name="Lammers P."/>
            <person name="Lapierre D."/>
            <person name="Masclaux F.G."/>
            <person name="Murat C."/>
            <person name="Morin E."/>
            <person name="Ndikumana S."/>
            <person name="Pagni M."/>
            <person name="Petitpierre D."/>
            <person name="Requena N."/>
            <person name="Rosikiewicz P."/>
            <person name="Riley R."/>
            <person name="Saito K."/>
            <person name="San Clemente H."/>
            <person name="Shapiro H."/>
            <person name="van Tuinen D."/>
            <person name="Becard G."/>
            <person name="Bonfante P."/>
            <person name="Paszkowski U."/>
            <person name="Shachar-Hill Y."/>
            <person name="Young J.P."/>
            <person name="Sanders I.R."/>
            <person name="Henrissat B."/>
            <person name="Rensing S.A."/>
            <person name="Grigoriev I.V."/>
            <person name="Corradi N."/>
            <person name="Roux C."/>
            <person name="Martin F."/>
        </authorList>
    </citation>
    <scope>NUCLEOTIDE SEQUENCE</scope>
    <source>
        <strain evidence="2">DAOM 197198</strain>
    </source>
</reference>
<proteinExistence type="predicted"/>
<evidence type="ECO:0000313" key="2">
    <source>
        <dbReference type="EMBL" id="ERZ96888.1"/>
    </source>
</evidence>
<dbReference type="EMBL" id="KI300050">
    <property type="protein sequence ID" value="ERZ96888.1"/>
    <property type="molecule type" value="Genomic_DNA"/>
</dbReference>
<dbReference type="InterPro" id="IPR055854">
    <property type="entry name" value="DUF7431"/>
</dbReference>
<name>U9SLQ9_RHIID</name>
<dbReference type="HOGENOM" id="CLU_692883_0_0_1"/>
<evidence type="ECO:0000259" key="1">
    <source>
        <dbReference type="Pfam" id="PF24209"/>
    </source>
</evidence>